<sequence>MSASTDGIIAYLNVLHTHRELVAETYHRNSITLTTENQGAIRKLQQQRILSPYLQDEFRLAPSLTRHLDEVFQRQRNYAISSNFDEQFNRLLHLADEYQKASHENRSDDRDNYEDDFNTGVFELGESIASGLLLLRTLTDNRFAHVSTLAEKQRQNAYYIKQAEKLLEALLSLQNTGVLELLTGSTLLAPLLRVYQHQLLAPLAEWRASLLDITATLRTYLYRLRQIEPEAKRLRTFAHFLNRNPDYQPPDAEGLPQQLPVWAQRFTGISVKTHPDLSRNTVREDLADIARTIPATAVKITREREAGRLVGGGEEKTVITLQPKPIQIAFQHYLQTARESLQPLSALQWIRQQSRADLPENEAWLLYVLHAVQVLYTNDADTANTLVMQRVEAPLTHRYSGNIVVMDIQLWKKA</sequence>
<protein>
    <recommendedName>
        <fullName evidence="3">Phosphoenolpyruvate carboxylase</fullName>
    </recommendedName>
</protein>
<gene>
    <name evidence="1" type="ORF">BWK73_36635</name>
</gene>
<name>A0A1Y1QFQ1_9GAMM</name>
<accession>A0A1Y1QFQ1</accession>
<reference evidence="1 2" key="1">
    <citation type="submission" date="2017-01" db="EMBL/GenBank/DDBJ databases">
        <title>Novel large sulfur bacteria in the metagenomes of groundwater-fed chemosynthetic microbial mats in the Lake Huron basin.</title>
        <authorList>
            <person name="Sharrar A.M."/>
            <person name="Flood B.E."/>
            <person name="Bailey J.V."/>
            <person name="Jones D.S."/>
            <person name="Biddanda B."/>
            <person name="Ruberg S.A."/>
            <person name="Marcus D.N."/>
            <person name="Dick G.J."/>
        </authorList>
    </citation>
    <scope>NUCLEOTIDE SEQUENCE [LARGE SCALE GENOMIC DNA]</scope>
    <source>
        <strain evidence="1">A8</strain>
    </source>
</reference>
<organism evidence="1 2">
    <name type="scientific">Thiothrix lacustris</name>
    <dbReference type="NCBI Taxonomy" id="525917"/>
    <lineage>
        <taxon>Bacteria</taxon>
        <taxon>Pseudomonadati</taxon>
        <taxon>Pseudomonadota</taxon>
        <taxon>Gammaproteobacteria</taxon>
        <taxon>Thiotrichales</taxon>
        <taxon>Thiotrichaceae</taxon>
        <taxon>Thiothrix</taxon>
    </lineage>
</organism>
<dbReference type="AlphaFoldDB" id="A0A1Y1QFQ1"/>
<evidence type="ECO:0000313" key="2">
    <source>
        <dbReference type="Proteomes" id="UP000192491"/>
    </source>
</evidence>
<comment type="caution">
    <text evidence="1">The sequence shown here is derived from an EMBL/GenBank/DDBJ whole genome shotgun (WGS) entry which is preliminary data.</text>
</comment>
<proteinExistence type="predicted"/>
<evidence type="ECO:0008006" key="3">
    <source>
        <dbReference type="Google" id="ProtNLM"/>
    </source>
</evidence>
<dbReference type="EMBL" id="MTEJ01000348">
    <property type="protein sequence ID" value="OQX04299.1"/>
    <property type="molecule type" value="Genomic_DNA"/>
</dbReference>
<evidence type="ECO:0000313" key="1">
    <source>
        <dbReference type="EMBL" id="OQX04299.1"/>
    </source>
</evidence>
<dbReference type="Proteomes" id="UP000192491">
    <property type="component" value="Unassembled WGS sequence"/>
</dbReference>